<dbReference type="InterPro" id="IPR004881">
    <property type="entry name" value="Ribosome_biogen_GTPase_RsgA"/>
</dbReference>
<dbReference type="SUPFAM" id="SSF50249">
    <property type="entry name" value="Nucleic acid-binding proteins"/>
    <property type="match status" value="1"/>
</dbReference>
<feature type="domain" description="EngC GTPase" evidence="11">
    <location>
        <begin position="118"/>
        <end position="269"/>
    </location>
</feature>
<feature type="binding site" evidence="10">
    <location>
        <position position="307"/>
    </location>
    <ligand>
        <name>Zn(2+)</name>
        <dbReference type="ChEBI" id="CHEBI:29105"/>
    </ligand>
</feature>
<organism evidence="13 14">
    <name type="scientific">Methanococcoides cohabitans</name>
    <dbReference type="NCBI Taxonomy" id="3136559"/>
    <lineage>
        <taxon>Archaea</taxon>
        <taxon>Methanobacteriati</taxon>
        <taxon>Methanobacteriota</taxon>
        <taxon>Stenosarchaea group</taxon>
        <taxon>Methanomicrobia</taxon>
        <taxon>Methanosarcinales</taxon>
        <taxon>Methanosarcinaceae</taxon>
        <taxon>Methanococcoides</taxon>
    </lineage>
</organism>
<dbReference type="CDD" id="cd01854">
    <property type="entry name" value="YjeQ_EngC"/>
    <property type="match status" value="1"/>
</dbReference>
<keyword evidence="8 10" id="KW-0694">RNA-binding</keyword>
<accession>A0ABU9KSU1</accession>
<comment type="cofactor">
    <cofactor evidence="10">
        <name>Zn(2+)</name>
        <dbReference type="ChEBI" id="CHEBI:29105"/>
    </cofactor>
    <text evidence="10">Binds 1 zinc ion per subunit.</text>
</comment>
<evidence type="ECO:0000313" key="14">
    <source>
        <dbReference type="Proteomes" id="UP001396646"/>
    </source>
</evidence>
<feature type="binding site" evidence="10">
    <location>
        <position position="301"/>
    </location>
    <ligand>
        <name>Zn(2+)</name>
        <dbReference type="ChEBI" id="CHEBI:29105"/>
    </ligand>
</feature>
<reference evidence="13 14" key="1">
    <citation type="submission" date="2024-04" db="EMBL/GenBank/DDBJ databases">
        <title>Methanococcoides sp. LMO-2.</title>
        <authorList>
            <person name="Liang L."/>
        </authorList>
    </citation>
    <scope>NUCLEOTIDE SEQUENCE [LARGE SCALE GENOMIC DNA]</scope>
    <source>
        <strain evidence="13 14">LMO-2</strain>
    </source>
</reference>
<feature type="binding site" evidence="10">
    <location>
        <position position="299"/>
    </location>
    <ligand>
        <name>Zn(2+)</name>
        <dbReference type="ChEBI" id="CHEBI:29105"/>
    </ligand>
</feature>
<dbReference type="NCBIfam" id="TIGR00157">
    <property type="entry name" value="ribosome small subunit-dependent GTPase A"/>
    <property type="match status" value="1"/>
</dbReference>
<sequence>MNDEDRDKMGDNSDISSIPGWNASLASAFSAYKGPYIPGRIVTQHKTIWNILTEKGELQAAISGAMRKAGKQPVVGDFVVLLDQSDLNSYTIVDILPRTSCLSRGSAGDLSEDQLIAANIDTIFIVTAVGHDLNLRRLERYLTIVYSSGAKPVILINKIDLTEDLPDDPSATIQEIKDIAGDVPVIALSALSKTNLEQLGPFMKPAETIALIGSSGVGKSTLINALLHHDVQKTSGVREDDDKGRHTTTVRQLFILPNGTIFIDNPGIREIQLGDSSDGIDRTFSDITELAQNCRFKDCTHRNEPRCAVREAVDLGVITQERLDSFHKLNDELAFQADKAEIGLKGVEKKKYKGIALARKYIVSKRQ</sequence>
<keyword evidence="14" id="KW-1185">Reference proteome</keyword>
<dbReference type="Gene3D" id="1.10.40.50">
    <property type="entry name" value="Probable gtpase engc, domain 3"/>
    <property type="match status" value="1"/>
</dbReference>
<evidence type="ECO:0000256" key="7">
    <source>
        <dbReference type="ARBA" id="ARBA00022833"/>
    </source>
</evidence>
<evidence type="ECO:0000256" key="8">
    <source>
        <dbReference type="ARBA" id="ARBA00022884"/>
    </source>
</evidence>
<dbReference type="RefSeq" id="WP_342126143.1">
    <property type="nucleotide sequence ID" value="NZ_JBCAUS010000002.1"/>
</dbReference>
<evidence type="ECO:0000256" key="2">
    <source>
        <dbReference type="ARBA" id="ARBA00022517"/>
    </source>
</evidence>
<evidence type="ECO:0000256" key="9">
    <source>
        <dbReference type="ARBA" id="ARBA00023134"/>
    </source>
</evidence>
<dbReference type="PROSITE" id="PS50936">
    <property type="entry name" value="ENGC_GTPASE"/>
    <property type="match status" value="1"/>
</dbReference>
<dbReference type="SUPFAM" id="SSF52540">
    <property type="entry name" value="P-loop containing nucleoside triphosphate hydrolases"/>
    <property type="match status" value="1"/>
</dbReference>
<keyword evidence="5 10" id="KW-0547">Nucleotide-binding</keyword>
<dbReference type="InterPro" id="IPR030378">
    <property type="entry name" value="G_CP_dom"/>
</dbReference>
<evidence type="ECO:0000256" key="5">
    <source>
        <dbReference type="ARBA" id="ARBA00022741"/>
    </source>
</evidence>
<name>A0ABU9KSU1_9EURY</name>
<dbReference type="PANTHER" id="PTHR32120:SF10">
    <property type="entry name" value="SMALL RIBOSOMAL SUBUNIT BIOGENESIS GTPASE RSGA"/>
    <property type="match status" value="1"/>
</dbReference>
<dbReference type="InterPro" id="IPR027417">
    <property type="entry name" value="P-loop_NTPase"/>
</dbReference>
<keyword evidence="1 10" id="KW-0963">Cytoplasm</keyword>
<evidence type="ECO:0000256" key="4">
    <source>
        <dbReference type="ARBA" id="ARBA00022730"/>
    </source>
</evidence>
<comment type="subunit">
    <text evidence="10">Monomer. Associates with 30S ribosomal subunit, binds 16S rRNA.</text>
</comment>
<dbReference type="PANTHER" id="PTHR32120">
    <property type="entry name" value="SMALL RIBOSOMAL SUBUNIT BIOGENESIS GTPASE RSGA"/>
    <property type="match status" value="1"/>
</dbReference>
<evidence type="ECO:0000256" key="6">
    <source>
        <dbReference type="ARBA" id="ARBA00022801"/>
    </source>
</evidence>
<comment type="similarity">
    <text evidence="10">Belongs to the TRAFAC class YlqF/YawG GTPase family. RsgA subfamily.</text>
</comment>
<keyword evidence="6 10" id="KW-0378">Hydrolase</keyword>
<dbReference type="Gene3D" id="3.40.50.300">
    <property type="entry name" value="P-loop containing nucleotide triphosphate hydrolases"/>
    <property type="match status" value="1"/>
</dbReference>
<feature type="binding site" evidence="10">
    <location>
        <begin position="213"/>
        <end position="221"/>
    </location>
    <ligand>
        <name>GTP</name>
        <dbReference type="ChEBI" id="CHEBI:37565"/>
    </ligand>
</feature>
<feature type="domain" description="CP-type G" evidence="12">
    <location>
        <begin position="112"/>
        <end position="271"/>
    </location>
</feature>
<feature type="binding site" evidence="10">
    <location>
        <begin position="157"/>
        <end position="160"/>
    </location>
    <ligand>
        <name>GTP</name>
        <dbReference type="ChEBI" id="CHEBI:37565"/>
    </ligand>
</feature>
<evidence type="ECO:0000259" key="11">
    <source>
        <dbReference type="PROSITE" id="PS50936"/>
    </source>
</evidence>
<gene>
    <name evidence="10 13" type="primary">rsgA</name>
    <name evidence="13" type="ORF">WOA13_01020</name>
</gene>
<dbReference type="Proteomes" id="UP001396646">
    <property type="component" value="Unassembled WGS sequence"/>
</dbReference>
<proteinExistence type="inferred from homology"/>
<comment type="subcellular location">
    <subcellularLocation>
        <location evidence="10">Cytoplasm</location>
    </subcellularLocation>
</comment>
<keyword evidence="2 10" id="KW-0690">Ribosome biogenesis</keyword>
<evidence type="ECO:0000313" key="13">
    <source>
        <dbReference type="EMBL" id="MEL4304419.1"/>
    </source>
</evidence>
<dbReference type="PROSITE" id="PS51721">
    <property type="entry name" value="G_CP"/>
    <property type="match status" value="1"/>
</dbReference>
<feature type="binding site" evidence="10">
    <location>
        <position position="294"/>
    </location>
    <ligand>
        <name>Zn(2+)</name>
        <dbReference type="ChEBI" id="CHEBI:29105"/>
    </ligand>
</feature>
<dbReference type="EMBL" id="JBCAUS010000002">
    <property type="protein sequence ID" value="MEL4304419.1"/>
    <property type="molecule type" value="Genomic_DNA"/>
</dbReference>
<dbReference type="EC" id="3.6.1.-" evidence="10"/>
<evidence type="ECO:0000256" key="1">
    <source>
        <dbReference type="ARBA" id="ARBA00022490"/>
    </source>
</evidence>
<evidence type="ECO:0000256" key="3">
    <source>
        <dbReference type="ARBA" id="ARBA00022723"/>
    </source>
</evidence>
<dbReference type="InterPro" id="IPR012340">
    <property type="entry name" value="NA-bd_OB-fold"/>
</dbReference>
<dbReference type="HAMAP" id="MF_01820">
    <property type="entry name" value="GTPase_RsgA"/>
    <property type="match status" value="1"/>
</dbReference>
<protein>
    <recommendedName>
        <fullName evidence="10">Small ribosomal subunit biogenesis GTPase RsgA</fullName>
        <ecNumber evidence="10">3.6.1.-</ecNumber>
    </recommendedName>
</protein>
<dbReference type="InterPro" id="IPR010914">
    <property type="entry name" value="RsgA_GTPase_dom"/>
</dbReference>
<dbReference type="Pfam" id="PF03193">
    <property type="entry name" value="RsgA_GTPase"/>
    <property type="match status" value="1"/>
</dbReference>
<comment type="function">
    <text evidence="10">One of several proteins that assist in the late maturation steps of the functional core of the 30S ribosomal subunit. Helps release RbfA from mature subunits. May play a role in the assembly of ribosomal proteins into the subunit. Circularly permuted GTPase that catalyzes slow GTP hydrolysis, GTPase activity is stimulated by the 30S ribosomal subunit.</text>
</comment>
<comment type="caution">
    <text evidence="13">The sequence shown here is derived from an EMBL/GenBank/DDBJ whole genome shotgun (WGS) entry which is preliminary data.</text>
</comment>
<keyword evidence="3 10" id="KW-0479">Metal-binding</keyword>
<evidence type="ECO:0000256" key="10">
    <source>
        <dbReference type="HAMAP-Rule" id="MF_01820"/>
    </source>
</evidence>
<keyword evidence="4 10" id="KW-0699">rRNA-binding</keyword>
<keyword evidence="7 10" id="KW-0862">Zinc</keyword>
<keyword evidence="9 10" id="KW-0342">GTP-binding</keyword>
<evidence type="ECO:0000259" key="12">
    <source>
        <dbReference type="PROSITE" id="PS51721"/>
    </source>
</evidence>